<keyword evidence="8" id="KW-0449">Lipoprotein</keyword>
<evidence type="ECO:0000256" key="10">
    <source>
        <dbReference type="SAM" id="SignalP"/>
    </source>
</evidence>
<evidence type="ECO:0000256" key="7">
    <source>
        <dbReference type="ARBA" id="ARBA00023180"/>
    </source>
</evidence>
<evidence type="ECO:0000256" key="5">
    <source>
        <dbReference type="ARBA" id="ARBA00022729"/>
    </source>
</evidence>
<feature type="region of interest" description="Disordered" evidence="9">
    <location>
        <begin position="430"/>
        <end position="465"/>
    </location>
</feature>
<keyword evidence="7" id="KW-0325">Glycoprotein</keyword>
<dbReference type="Pfam" id="PF10659">
    <property type="entry name" value="Trypan_glycop_C"/>
    <property type="match status" value="1"/>
</dbReference>
<comment type="subcellular location">
    <subcellularLocation>
        <location evidence="2">Cell membrane</location>
        <topology evidence="2">Lipid-anchor</topology>
        <topology evidence="2">GPI-anchor</topology>
    </subcellularLocation>
</comment>
<dbReference type="AlphaFoldDB" id="S5FVB4"/>
<evidence type="ECO:0000259" key="11">
    <source>
        <dbReference type="Pfam" id="PF10659"/>
    </source>
</evidence>
<keyword evidence="6" id="KW-0472">Membrane</keyword>
<reference evidence="13" key="1">
    <citation type="journal article" date="2013" name="PLoS Pathog.">
        <title>Mosaic VSGs and the Scale of Trypanosoma brucei Antigenic Variation.</title>
        <authorList>
            <person name="Hall J.P."/>
            <person name="Wang H."/>
            <person name="Barry J.D."/>
        </authorList>
    </citation>
    <scope>NUCLEOTIDE SEQUENCE</scope>
    <source>
        <strain evidence="13">TREU927/4 GUTat 10.1</strain>
    </source>
</reference>
<accession>S5FVB4</accession>
<gene>
    <name evidence="13" type="primary">VSG</name>
</gene>
<dbReference type="VEuPathDB" id="TriTrypDB:Tb427_000636700"/>
<evidence type="ECO:0000256" key="2">
    <source>
        <dbReference type="ARBA" id="ARBA00004609"/>
    </source>
</evidence>
<evidence type="ECO:0000256" key="4">
    <source>
        <dbReference type="ARBA" id="ARBA00022622"/>
    </source>
</evidence>
<feature type="region of interest" description="Disordered" evidence="9">
    <location>
        <begin position="84"/>
        <end position="104"/>
    </location>
</feature>
<proteinExistence type="evidence at transcript level"/>
<dbReference type="EMBL" id="KC434715">
    <property type="protein sequence ID" value="AGQ50059.1"/>
    <property type="molecule type" value="mRNA"/>
</dbReference>
<feature type="region of interest" description="Disordered" evidence="9">
    <location>
        <begin position="386"/>
        <end position="415"/>
    </location>
</feature>
<keyword evidence="4" id="KW-0336">GPI-anchor</keyword>
<feature type="domain" description="Trypanosome variant surface glycoprotein B-type N-terminal" evidence="12">
    <location>
        <begin position="13"/>
        <end position="370"/>
    </location>
</feature>
<evidence type="ECO:0000256" key="3">
    <source>
        <dbReference type="ARBA" id="ARBA00022475"/>
    </source>
</evidence>
<feature type="chain" id="PRO_5004536223" evidence="10">
    <location>
        <begin position="24"/>
        <end position="519"/>
    </location>
</feature>
<dbReference type="VEuPathDB" id="TriTrypDB:Tb11.0710"/>
<organism evidence="13">
    <name type="scientific">Trypanosoma brucei</name>
    <dbReference type="NCBI Taxonomy" id="5691"/>
    <lineage>
        <taxon>Eukaryota</taxon>
        <taxon>Discoba</taxon>
        <taxon>Euglenozoa</taxon>
        <taxon>Kinetoplastea</taxon>
        <taxon>Metakinetoplastina</taxon>
        <taxon>Trypanosomatida</taxon>
        <taxon>Trypanosomatidae</taxon>
        <taxon>Trypanosoma</taxon>
    </lineage>
</organism>
<comment type="function">
    <text evidence="1">VSG forms a coat on the surface of the parasite. The trypanosome evades the immune response of the host by expressing a series of antigenically distinct VSGs from an estimated 1000 VSG genes.</text>
</comment>
<evidence type="ECO:0000256" key="9">
    <source>
        <dbReference type="SAM" id="MobiDB-lite"/>
    </source>
</evidence>
<evidence type="ECO:0000313" key="13">
    <source>
        <dbReference type="EMBL" id="AGQ50059.1"/>
    </source>
</evidence>
<dbReference type="GO" id="GO:0098552">
    <property type="term" value="C:side of membrane"/>
    <property type="evidence" value="ECO:0007669"/>
    <property type="project" value="UniProtKB-KW"/>
</dbReference>
<evidence type="ECO:0000259" key="12">
    <source>
        <dbReference type="Pfam" id="PF13206"/>
    </source>
</evidence>
<feature type="compositionally biased region" description="Basic and acidic residues" evidence="9">
    <location>
        <begin position="430"/>
        <end position="447"/>
    </location>
</feature>
<name>S5FVB4_9TRYP</name>
<feature type="compositionally biased region" description="Low complexity" evidence="9">
    <location>
        <begin position="91"/>
        <end position="101"/>
    </location>
</feature>
<dbReference type="GO" id="GO:0005886">
    <property type="term" value="C:plasma membrane"/>
    <property type="evidence" value="ECO:0007669"/>
    <property type="project" value="UniProtKB-SubCell"/>
</dbReference>
<reference evidence="13" key="2">
    <citation type="submission" date="2013-01" db="EMBL/GenBank/DDBJ databases">
        <authorList>
            <person name="Hall J.P.J."/>
            <person name="Barry J.D."/>
        </authorList>
    </citation>
    <scope>NUCLEOTIDE SEQUENCE</scope>
    <source>
        <strain evidence="13">TREU927/4 GUTat 10.1</strain>
    </source>
</reference>
<keyword evidence="3" id="KW-1003">Cell membrane</keyword>
<evidence type="ECO:0000256" key="1">
    <source>
        <dbReference type="ARBA" id="ARBA00002523"/>
    </source>
</evidence>
<feature type="signal peptide" evidence="10">
    <location>
        <begin position="1"/>
        <end position="23"/>
    </location>
</feature>
<dbReference type="Pfam" id="PF13206">
    <property type="entry name" value="VSG_B"/>
    <property type="match status" value="1"/>
</dbReference>
<evidence type="ECO:0000256" key="6">
    <source>
        <dbReference type="ARBA" id="ARBA00023136"/>
    </source>
</evidence>
<dbReference type="InterPro" id="IPR019609">
    <property type="entry name" value="Variant_surf_glycoprt_trypan_C"/>
</dbReference>
<feature type="domain" description="Trypanosome variant surface glycoprotein C-terminal" evidence="11">
    <location>
        <begin position="415"/>
        <end position="518"/>
    </location>
</feature>
<protein>
    <submittedName>
        <fullName evidence="13">Variant surface glycoprotein</fullName>
    </submittedName>
</protein>
<feature type="compositionally biased region" description="Basic and acidic residues" evidence="9">
    <location>
        <begin position="386"/>
        <end position="406"/>
    </location>
</feature>
<dbReference type="InterPro" id="IPR025932">
    <property type="entry name" value="Trypano_VSG_B_N_dom"/>
</dbReference>
<evidence type="ECO:0000256" key="8">
    <source>
        <dbReference type="ARBA" id="ARBA00023288"/>
    </source>
</evidence>
<sequence length="519" mass="55293">MIKTSYLIRVSAIVATLAYLASSAPESGEHGHLFRQLCELVNLAERPAPAKIIDAQAQVSYLAIAKLNASVAPQSWRDTIASKTEGAAHKQQIASAPAQPAAPDPREEYWKQAAAAVKDSDTRRQILQTAGLADVTEEQLANYRRQLNPIAEHAFQALQHVTQLATGPEKDKANDALKALKIAAYGRDDFTPAGAKDTDCKGQDGTGTTRQLLCGAPNTDAKANTIAQFMLCVCGVDGTDNNKLCESSQSSTAFNPSSTPEQVLKDLLSKCPQPSPKTPATAAEVQAKATALINAFQQKGKDTYYGFYTGTGCSGKSNQGICVMYKAGTKQELETLAAHPWLSQLQTAAKLLHEHEQALSKLAAVEQTIAAAAKTAYALKSAAIADERHSPASEQKQQADKTEEKQPTNSNCSDTAKKTATECKSLGCDHDEKENKCKPKAGTEDKVAGTGDGAAGTTSGVNCSKHTKKEDCEKENVGLAQGDKAKCGWIEEKCRDSSFLINKQFALSVVSAAFVALLF</sequence>
<keyword evidence="5 10" id="KW-0732">Signal</keyword>